<feature type="region of interest" description="Disordered" evidence="1">
    <location>
        <begin position="1"/>
        <end position="40"/>
    </location>
</feature>
<organism evidence="2 3">
    <name type="scientific">Datura stramonium</name>
    <name type="common">Jimsonweed</name>
    <name type="synonym">Common thornapple</name>
    <dbReference type="NCBI Taxonomy" id="4076"/>
    <lineage>
        <taxon>Eukaryota</taxon>
        <taxon>Viridiplantae</taxon>
        <taxon>Streptophyta</taxon>
        <taxon>Embryophyta</taxon>
        <taxon>Tracheophyta</taxon>
        <taxon>Spermatophyta</taxon>
        <taxon>Magnoliopsida</taxon>
        <taxon>eudicotyledons</taxon>
        <taxon>Gunneridae</taxon>
        <taxon>Pentapetalae</taxon>
        <taxon>asterids</taxon>
        <taxon>lamiids</taxon>
        <taxon>Solanales</taxon>
        <taxon>Solanaceae</taxon>
        <taxon>Solanoideae</taxon>
        <taxon>Datureae</taxon>
        <taxon>Datura</taxon>
    </lineage>
</organism>
<feature type="region of interest" description="Disordered" evidence="1">
    <location>
        <begin position="165"/>
        <end position="216"/>
    </location>
</feature>
<proteinExistence type="predicted"/>
<evidence type="ECO:0000313" key="3">
    <source>
        <dbReference type="Proteomes" id="UP000823775"/>
    </source>
</evidence>
<keyword evidence="3" id="KW-1185">Reference proteome</keyword>
<evidence type="ECO:0000313" key="2">
    <source>
        <dbReference type="EMBL" id="MCD7471901.1"/>
    </source>
</evidence>
<feature type="compositionally biased region" description="Polar residues" evidence="1">
    <location>
        <begin position="185"/>
        <end position="203"/>
    </location>
</feature>
<comment type="caution">
    <text evidence="2">The sequence shown here is derived from an EMBL/GenBank/DDBJ whole genome shotgun (WGS) entry which is preliminary data.</text>
</comment>
<accession>A0ABS8TLY4</accession>
<feature type="compositionally biased region" description="Basic and acidic residues" evidence="1">
    <location>
        <begin position="1"/>
        <end position="11"/>
    </location>
</feature>
<reference evidence="2 3" key="1">
    <citation type="journal article" date="2021" name="BMC Genomics">
        <title>Datura genome reveals duplications of psychoactive alkaloid biosynthetic genes and high mutation rate following tissue culture.</title>
        <authorList>
            <person name="Rajewski A."/>
            <person name="Carter-House D."/>
            <person name="Stajich J."/>
            <person name="Litt A."/>
        </authorList>
    </citation>
    <scope>NUCLEOTIDE SEQUENCE [LARGE SCALE GENOMIC DNA]</scope>
    <source>
        <strain evidence="2">AR-01</strain>
    </source>
</reference>
<dbReference type="Proteomes" id="UP000823775">
    <property type="component" value="Unassembled WGS sequence"/>
</dbReference>
<protein>
    <submittedName>
        <fullName evidence="2">Uncharacterized protein</fullName>
    </submittedName>
</protein>
<evidence type="ECO:0000256" key="1">
    <source>
        <dbReference type="SAM" id="MobiDB-lite"/>
    </source>
</evidence>
<sequence length="237" mass="26591">MNPSKKSEMRSSSKNSKHTFLPPGALARGPEQSFRSMGSVRVNAEKRTLINQFKVMQETQRSKPAYDLSELANKTNLLPPNFDPTKDDVTFPHDEYEVVNNTLKRKSAIGSDVQRTSIEKSKGYSATNSDTNKLAQNKSLIQSNFDRVEDDTSFPHEDLEVMQETLGSTPGSDIQRTSIEKSKGYSATNSDKNELAQNNSLIQSDFDRVEDDTSFPHEDLKVMQETLKEAHQDKGKA</sequence>
<dbReference type="EMBL" id="JACEIK010001744">
    <property type="protein sequence ID" value="MCD7471901.1"/>
    <property type="molecule type" value="Genomic_DNA"/>
</dbReference>
<gene>
    <name evidence="2" type="ORF">HAX54_012690</name>
</gene>
<name>A0ABS8TLY4_DATST</name>
<feature type="compositionally biased region" description="Polar residues" evidence="1">
    <location>
        <begin position="165"/>
        <end position="177"/>
    </location>
</feature>